<dbReference type="Pfam" id="PF00753">
    <property type="entry name" value="Lactamase_B"/>
    <property type="match status" value="1"/>
</dbReference>
<dbReference type="InterPro" id="IPR036866">
    <property type="entry name" value="RibonucZ/Hydroxyglut_hydro"/>
</dbReference>
<evidence type="ECO:0000256" key="1">
    <source>
        <dbReference type="SAM" id="MobiDB-lite"/>
    </source>
</evidence>
<keyword evidence="5" id="KW-1185">Reference proteome</keyword>
<evidence type="ECO:0000256" key="2">
    <source>
        <dbReference type="SAM" id="SignalP"/>
    </source>
</evidence>
<dbReference type="PANTHER" id="PTHR42951">
    <property type="entry name" value="METALLO-BETA-LACTAMASE DOMAIN-CONTAINING"/>
    <property type="match status" value="1"/>
</dbReference>
<dbReference type="RefSeq" id="WP_173122517.1">
    <property type="nucleotide sequence ID" value="NZ_JABRWJ010000003.1"/>
</dbReference>
<dbReference type="SMART" id="SM00849">
    <property type="entry name" value="Lactamase_B"/>
    <property type="match status" value="1"/>
</dbReference>
<keyword evidence="2" id="KW-0732">Signal</keyword>
<dbReference type="InterPro" id="IPR050855">
    <property type="entry name" value="NDM-1-like"/>
</dbReference>
<gene>
    <name evidence="4" type="ORF">HLB44_10435</name>
</gene>
<sequence>MAARSSWPLLATGIGLLLAGCASTTPDPQTVLRQADQALGASQLKTLQFSGRGSGATFGQAWQPEIGWPQLNYSVLTRTLDYDKGALREEFGRSRAEEKGGGGIPLLGQGEQRATGFVLGEHAWNTTPTGPVAAPVTVDARIHDLWTTPHGAIKAAQRHGATTGTRSDGGQSYSTFSYRVPGRLDATAWVDAQGQITRIDSRQPHPVMGDTEVTTLYSDYRAFGAIRFPMRIRQSQGGHPVFDLQVQDVQPNAAVDIALPDNVRTATERVLSEQVAPGVWFLFGGSHNSVAIEMSNHVVLVEAPLYEGRTAAVFAEVRKLLPTKPIRTVINSHHHFDHAGGLRAAAAEGAALVTSQAAKPYFERVFAKPQQIRPDRLAQSGRSPEILGVTTRRQFVDGDLRFEVHEIQGSVHAQGFLMVYLPKEKLLIEADAYTPAAPNSGPPPVPNANHVNLVQNIERLGLQVERILPLHGRVVPIGELYAGIGRARP</sequence>
<protein>
    <submittedName>
        <fullName evidence="4">MBL fold metallo-hydrolase</fullName>
    </submittedName>
</protein>
<evidence type="ECO:0000313" key="4">
    <source>
        <dbReference type="EMBL" id="NRF67402.1"/>
    </source>
</evidence>
<feature type="signal peptide" evidence="2">
    <location>
        <begin position="1"/>
        <end position="24"/>
    </location>
</feature>
<proteinExistence type="predicted"/>
<feature type="region of interest" description="Disordered" evidence="1">
    <location>
        <begin position="153"/>
        <end position="173"/>
    </location>
</feature>
<evidence type="ECO:0000313" key="5">
    <source>
        <dbReference type="Proteomes" id="UP000737171"/>
    </source>
</evidence>
<name>A0ABX2EFL1_9BURK</name>
<accession>A0ABX2EFL1</accession>
<dbReference type="Proteomes" id="UP000737171">
    <property type="component" value="Unassembled WGS sequence"/>
</dbReference>
<dbReference type="EMBL" id="JABRWJ010000003">
    <property type="protein sequence ID" value="NRF67402.1"/>
    <property type="molecule type" value="Genomic_DNA"/>
</dbReference>
<reference evidence="4 5" key="1">
    <citation type="submission" date="2020-05" db="EMBL/GenBank/DDBJ databases">
        <title>Aquincola sp. isolate from soil.</title>
        <authorList>
            <person name="Han J."/>
            <person name="Kim D.-U."/>
        </authorList>
    </citation>
    <scope>NUCLEOTIDE SEQUENCE [LARGE SCALE GENOMIC DNA]</scope>
    <source>
        <strain evidence="4 5">S2</strain>
    </source>
</reference>
<feature type="compositionally biased region" description="Polar residues" evidence="1">
    <location>
        <begin position="160"/>
        <end position="173"/>
    </location>
</feature>
<dbReference type="Gene3D" id="3.60.15.10">
    <property type="entry name" value="Ribonuclease Z/Hydroxyacylglutathione hydrolase-like"/>
    <property type="match status" value="1"/>
</dbReference>
<organism evidence="4 5">
    <name type="scientific">Pseudaquabacterium terrae</name>
    <dbReference type="NCBI Taxonomy" id="2732868"/>
    <lineage>
        <taxon>Bacteria</taxon>
        <taxon>Pseudomonadati</taxon>
        <taxon>Pseudomonadota</taxon>
        <taxon>Betaproteobacteria</taxon>
        <taxon>Burkholderiales</taxon>
        <taxon>Sphaerotilaceae</taxon>
        <taxon>Pseudaquabacterium</taxon>
    </lineage>
</organism>
<comment type="caution">
    <text evidence="4">The sequence shown here is derived from an EMBL/GenBank/DDBJ whole genome shotgun (WGS) entry which is preliminary data.</text>
</comment>
<dbReference type="InterPro" id="IPR001279">
    <property type="entry name" value="Metallo-B-lactamas"/>
</dbReference>
<dbReference type="PANTHER" id="PTHR42951:SF20">
    <property type="entry name" value="BETA LACTAMASE"/>
    <property type="match status" value="1"/>
</dbReference>
<feature type="domain" description="Metallo-beta-lactamase" evidence="3">
    <location>
        <begin position="286"/>
        <end position="471"/>
    </location>
</feature>
<dbReference type="SUPFAM" id="SSF56281">
    <property type="entry name" value="Metallo-hydrolase/oxidoreductase"/>
    <property type="match status" value="1"/>
</dbReference>
<dbReference type="PROSITE" id="PS51257">
    <property type="entry name" value="PROKAR_LIPOPROTEIN"/>
    <property type="match status" value="1"/>
</dbReference>
<evidence type="ECO:0000259" key="3">
    <source>
        <dbReference type="SMART" id="SM00849"/>
    </source>
</evidence>
<feature type="chain" id="PRO_5047190390" evidence="2">
    <location>
        <begin position="25"/>
        <end position="489"/>
    </location>
</feature>